<evidence type="ECO:0000313" key="2">
    <source>
        <dbReference type="Proteomes" id="UP001423409"/>
    </source>
</evidence>
<dbReference type="Proteomes" id="UP001423409">
    <property type="component" value="Unassembled WGS sequence"/>
</dbReference>
<evidence type="ECO:0008006" key="3">
    <source>
        <dbReference type="Google" id="ProtNLM"/>
    </source>
</evidence>
<reference evidence="1 2" key="1">
    <citation type="submission" date="2024-02" db="EMBL/GenBank/DDBJ databases">
        <title>Deinococcus caeni NBRC 101312.</title>
        <authorList>
            <person name="Ichikawa N."/>
            <person name="Katano-Makiyama Y."/>
            <person name="Hidaka K."/>
        </authorList>
    </citation>
    <scope>NUCLEOTIDE SEQUENCE [LARGE SCALE GENOMIC DNA]</scope>
    <source>
        <strain evidence="1 2">NBRC 101312</strain>
    </source>
</reference>
<gene>
    <name evidence="1" type="ORF">Dcae01_02068</name>
</gene>
<comment type="caution">
    <text evidence="1">The sequence shown here is derived from an EMBL/GenBank/DDBJ whole genome shotgun (WGS) entry which is preliminary data.</text>
</comment>
<organism evidence="1 2">
    <name type="scientific">Deinococcus caeni</name>
    <dbReference type="NCBI Taxonomy" id="569127"/>
    <lineage>
        <taxon>Bacteria</taxon>
        <taxon>Thermotogati</taxon>
        <taxon>Deinococcota</taxon>
        <taxon>Deinococci</taxon>
        <taxon>Deinococcales</taxon>
        <taxon>Deinococcaceae</taxon>
        <taxon>Deinococcus</taxon>
    </lineage>
</organism>
<dbReference type="SUPFAM" id="SSF109854">
    <property type="entry name" value="DinB/YfiT-like putative metalloenzymes"/>
    <property type="match status" value="1"/>
</dbReference>
<proteinExistence type="predicted"/>
<sequence>MPSTLLIDRSGFTPMIARLIGMMTYTRETTLEAVQGWTPEELDLIPDGHANSAGMLLAHMAAVE</sequence>
<protein>
    <recommendedName>
        <fullName evidence="3">DinB family protein</fullName>
    </recommendedName>
</protein>
<dbReference type="Gene3D" id="1.20.120.450">
    <property type="entry name" value="dinb family like domain"/>
    <property type="match status" value="1"/>
</dbReference>
<dbReference type="RefSeq" id="WP_345445213.1">
    <property type="nucleotide sequence ID" value="NZ_BAABQU010000023.1"/>
</dbReference>
<evidence type="ECO:0000313" key="1">
    <source>
        <dbReference type="EMBL" id="GAA5440553.1"/>
    </source>
</evidence>
<accession>A0ABP9UDD7</accession>
<dbReference type="EMBL" id="BAABQU010000023">
    <property type="protein sequence ID" value="GAA5440553.1"/>
    <property type="molecule type" value="Genomic_DNA"/>
</dbReference>
<dbReference type="InterPro" id="IPR034660">
    <property type="entry name" value="DinB/YfiT-like"/>
</dbReference>
<keyword evidence="2" id="KW-1185">Reference proteome</keyword>
<name>A0ABP9UDD7_9DEIO</name>